<name>A0A2P4Y8D1_9STRA</name>
<proteinExistence type="predicted"/>
<organism evidence="2 3">
    <name type="scientific">Phytophthora palmivora</name>
    <dbReference type="NCBI Taxonomy" id="4796"/>
    <lineage>
        <taxon>Eukaryota</taxon>
        <taxon>Sar</taxon>
        <taxon>Stramenopiles</taxon>
        <taxon>Oomycota</taxon>
        <taxon>Peronosporomycetes</taxon>
        <taxon>Peronosporales</taxon>
        <taxon>Peronosporaceae</taxon>
        <taxon>Phytophthora</taxon>
    </lineage>
</organism>
<sequence>MPLDGLIPIGGASGGNSGSKRGGSSDLTGGLISLSGTRDNVDVDMSDFDVIMPLDGLIPIGGASGGNSGSKRGGSSDLTGGLISLSGTRDNVDVDMSDFDVGDLLGDDSSKTKSKTSSKTTSDDKKKKKSKEKGKSKKSKSKTKKSAFDDDDDYGNDDGNDWTSSAKNWDSAAELEMAAAAARRKNGGGGLDGEFAKMLGLDSGDIGGGGDFGSVESPLLSPEPIVNRDDKQD</sequence>
<dbReference type="AlphaFoldDB" id="A0A2P4Y8D1"/>
<dbReference type="Proteomes" id="UP000237271">
    <property type="component" value="Unassembled WGS sequence"/>
</dbReference>
<keyword evidence="3" id="KW-1185">Reference proteome</keyword>
<evidence type="ECO:0000256" key="1">
    <source>
        <dbReference type="SAM" id="MobiDB-lite"/>
    </source>
</evidence>
<feature type="compositionally biased region" description="Basic residues" evidence="1">
    <location>
        <begin position="126"/>
        <end position="145"/>
    </location>
</feature>
<evidence type="ECO:0000313" key="2">
    <source>
        <dbReference type="EMBL" id="POM74070.1"/>
    </source>
</evidence>
<dbReference type="EMBL" id="NCKW01004938">
    <property type="protein sequence ID" value="POM74070.1"/>
    <property type="molecule type" value="Genomic_DNA"/>
</dbReference>
<feature type="region of interest" description="Disordered" evidence="1">
    <location>
        <begin position="65"/>
        <end position="167"/>
    </location>
</feature>
<feature type="region of interest" description="Disordered" evidence="1">
    <location>
        <begin position="1"/>
        <end position="27"/>
    </location>
</feature>
<dbReference type="OrthoDB" id="129859at2759"/>
<protein>
    <submittedName>
        <fullName evidence="2">Uncharacterized protein</fullName>
    </submittedName>
</protein>
<reference evidence="2 3" key="1">
    <citation type="journal article" date="2017" name="Genome Biol. Evol.">
        <title>Phytophthora megakarya and P. palmivora, closely related causal agents of cacao black pod rot, underwent increases in genome sizes and gene numbers by different mechanisms.</title>
        <authorList>
            <person name="Ali S.S."/>
            <person name="Shao J."/>
            <person name="Lary D.J."/>
            <person name="Kronmiller B."/>
            <person name="Shen D."/>
            <person name="Strem M.D."/>
            <person name="Amoako-Attah I."/>
            <person name="Akrofi A.Y."/>
            <person name="Begoude B.A."/>
            <person name="Ten Hoopen G.M."/>
            <person name="Coulibaly K."/>
            <person name="Kebe B.I."/>
            <person name="Melnick R.L."/>
            <person name="Guiltinan M.J."/>
            <person name="Tyler B.M."/>
            <person name="Meinhardt L.W."/>
            <person name="Bailey B.A."/>
        </authorList>
    </citation>
    <scope>NUCLEOTIDE SEQUENCE [LARGE SCALE GENOMIC DNA]</scope>
    <source>
        <strain evidence="3">sbr112.9</strain>
    </source>
</reference>
<accession>A0A2P4Y8D1</accession>
<feature type="region of interest" description="Disordered" evidence="1">
    <location>
        <begin position="202"/>
        <end position="233"/>
    </location>
</feature>
<evidence type="ECO:0000313" key="3">
    <source>
        <dbReference type="Proteomes" id="UP000237271"/>
    </source>
</evidence>
<feature type="compositionally biased region" description="Acidic residues" evidence="1">
    <location>
        <begin position="149"/>
        <end position="160"/>
    </location>
</feature>
<feature type="compositionally biased region" description="Gly residues" evidence="1">
    <location>
        <begin position="11"/>
        <end position="21"/>
    </location>
</feature>
<gene>
    <name evidence="2" type="ORF">PHPALM_9028</name>
</gene>
<comment type="caution">
    <text evidence="2">The sequence shown here is derived from an EMBL/GenBank/DDBJ whole genome shotgun (WGS) entry which is preliminary data.</text>
</comment>